<protein>
    <submittedName>
        <fullName evidence="3">Uncharacterized protein</fullName>
    </submittedName>
</protein>
<evidence type="ECO:0000256" key="1">
    <source>
        <dbReference type="ARBA" id="ARBA00022676"/>
    </source>
</evidence>
<dbReference type="GO" id="GO:0009244">
    <property type="term" value="P:lipopolysaccharide core region biosynthetic process"/>
    <property type="evidence" value="ECO:0007669"/>
    <property type="project" value="TreeGrafter"/>
</dbReference>
<dbReference type="PANTHER" id="PTHR30160:SF1">
    <property type="entry name" value="LIPOPOLYSACCHARIDE 1,2-N-ACETYLGLUCOSAMINETRANSFERASE-RELATED"/>
    <property type="match status" value="1"/>
</dbReference>
<keyword evidence="2" id="KW-0808">Transferase</keyword>
<evidence type="ECO:0000256" key="2">
    <source>
        <dbReference type="ARBA" id="ARBA00022679"/>
    </source>
</evidence>
<keyword evidence="1" id="KW-0328">Glycosyltransferase</keyword>
<organism evidence="3 4">
    <name type="scientific">Candidatus Kaiserbacteria bacterium RIFOXYD1_FULL_47_14</name>
    <dbReference type="NCBI Taxonomy" id="1798533"/>
    <lineage>
        <taxon>Bacteria</taxon>
        <taxon>Candidatus Kaiseribacteriota</taxon>
    </lineage>
</organism>
<dbReference type="GO" id="GO:0005829">
    <property type="term" value="C:cytosol"/>
    <property type="evidence" value="ECO:0007669"/>
    <property type="project" value="TreeGrafter"/>
</dbReference>
<accession>A0A1F6G485</accession>
<evidence type="ECO:0000313" key="4">
    <source>
        <dbReference type="Proteomes" id="UP000176867"/>
    </source>
</evidence>
<comment type="caution">
    <text evidence="3">The sequence shown here is derived from an EMBL/GenBank/DDBJ whole genome shotgun (WGS) entry which is preliminary data.</text>
</comment>
<proteinExistence type="predicted"/>
<gene>
    <name evidence="3" type="ORF">A2609_01725</name>
</gene>
<dbReference type="EMBL" id="MFMU01000015">
    <property type="protein sequence ID" value="OGG92935.1"/>
    <property type="molecule type" value="Genomic_DNA"/>
</dbReference>
<dbReference type="InterPro" id="IPR051199">
    <property type="entry name" value="LPS_LOS_Heptosyltrfase"/>
</dbReference>
<dbReference type="Pfam" id="PF01075">
    <property type="entry name" value="Glyco_transf_9"/>
    <property type="match status" value="1"/>
</dbReference>
<reference evidence="3 4" key="1">
    <citation type="journal article" date="2016" name="Nat. Commun.">
        <title>Thousands of microbial genomes shed light on interconnected biogeochemical processes in an aquifer system.</title>
        <authorList>
            <person name="Anantharaman K."/>
            <person name="Brown C.T."/>
            <person name="Hug L.A."/>
            <person name="Sharon I."/>
            <person name="Castelle C.J."/>
            <person name="Probst A.J."/>
            <person name="Thomas B.C."/>
            <person name="Singh A."/>
            <person name="Wilkins M.J."/>
            <person name="Karaoz U."/>
            <person name="Brodie E.L."/>
            <person name="Williams K.H."/>
            <person name="Hubbard S.S."/>
            <person name="Banfield J.F."/>
        </authorList>
    </citation>
    <scope>NUCLEOTIDE SEQUENCE [LARGE SCALE GENOMIC DNA]</scope>
</reference>
<dbReference type="PANTHER" id="PTHR30160">
    <property type="entry name" value="TETRAACYLDISACCHARIDE 4'-KINASE-RELATED"/>
    <property type="match status" value="1"/>
</dbReference>
<dbReference type="AlphaFoldDB" id="A0A1F6G485"/>
<dbReference type="STRING" id="1798533.A2609_01725"/>
<dbReference type="InterPro" id="IPR002201">
    <property type="entry name" value="Glyco_trans_9"/>
</dbReference>
<dbReference type="SUPFAM" id="SSF53756">
    <property type="entry name" value="UDP-Glycosyltransferase/glycogen phosphorylase"/>
    <property type="match status" value="1"/>
</dbReference>
<sequence>MKIRKALTFRASSIGDCLMGKYLLENIRAAYPEAQCSLLVAGKSNMVRDLLLAYPWIEVVEANKKHPRTIFTAFRKLHSSDATVTQYSGRGSFSTSSKIFARILTRFGGLAGFTDSWPFNHLLFDHLIPFSMRRAMRLHECDALQALGMPVIFPEITLIPRDDNTILEQLNLVKNSYLVLNLFSGSRGRGLSLEHQRIIAHTIVDTFGTSMKIVLTGGPSDEPLMRSIKEAVPELIIAPGLAMQELITLVEKSAAVVSLDTGVAHIAAQTGAPLVVMRTCWGYNWWTEDQYPRKGIVVLAHDELCTSGHIAKDFPECLAAISLGEIVGALKKILVS</sequence>
<evidence type="ECO:0000313" key="3">
    <source>
        <dbReference type="EMBL" id="OGG92935.1"/>
    </source>
</evidence>
<name>A0A1F6G485_9BACT</name>
<dbReference type="GO" id="GO:0008713">
    <property type="term" value="F:ADP-heptose-lipopolysaccharide heptosyltransferase activity"/>
    <property type="evidence" value="ECO:0007669"/>
    <property type="project" value="TreeGrafter"/>
</dbReference>
<dbReference type="Proteomes" id="UP000176867">
    <property type="component" value="Unassembled WGS sequence"/>
</dbReference>
<dbReference type="Gene3D" id="3.40.50.2000">
    <property type="entry name" value="Glycogen Phosphorylase B"/>
    <property type="match status" value="2"/>
</dbReference>